<dbReference type="InterPro" id="IPR017853">
    <property type="entry name" value="GH"/>
</dbReference>
<dbReference type="AlphaFoldDB" id="A0A0R1KJ23"/>
<dbReference type="PROSITE" id="PS00572">
    <property type="entry name" value="GLYCOSYL_HYDROL_F1_1"/>
    <property type="match status" value="1"/>
</dbReference>
<evidence type="ECO:0000256" key="2">
    <source>
        <dbReference type="ARBA" id="ARBA00022801"/>
    </source>
</evidence>
<dbReference type="RefSeq" id="WP_056952580.1">
    <property type="nucleotide sequence ID" value="NZ_AZDY01000037.1"/>
</dbReference>
<dbReference type="Gene3D" id="3.20.20.80">
    <property type="entry name" value="Glycosidases"/>
    <property type="match status" value="1"/>
</dbReference>
<organism evidence="6 7">
    <name type="scientific">Companilactobacillus bobalius DSM 19674</name>
    <dbReference type="NCBI Taxonomy" id="1423788"/>
    <lineage>
        <taxon>Bacteria</taxon>
        <taxon>Bacillati</taxon>
        <taxon>Bacillota</taxon>
        <taxon>Bacilli</taxon>
        <taxon>Lactobacillales</taxon>
        <taxon>Lactobacillaceae</taxon>
        <taxon>Companilactobacillus</taxon>
        <taxon>Companilactobacillus bobalius</taxon>
    </lineage>
</organism>
<dbReference type="OrthoDB" id="9765195at2"/>
<keyword evidence="2 6" id="KW-0378">Hydrolase</keyword>
<protein>
    <submittedName>
        <fullName evidence="6">Glycosyl hydrolase 1</fullName>
    </submittedName>
</protein>
<dbReference type="FunFam" id="3.20.20.80:FF:000004">
    <property type="entry name" value="Beta-glucosidase 6-phospho-beta-glucosidase"/>
    <property type="match status" value="1"/>
</dbReference>
<dbReference type="PATRIC" id="fig|1423788.3.peg.2058"/>
<dbReference type="GO" id="GO:0008422">
    <property type="term" value="F:beta-glucosidase activity"/>
    <property type="evidence" value="ECO:0007669"/>
    <property type="project" value="TreeGrafter"/>
</dbReference>
<sequence length="486" mass="56342">MQTNFLWGGAISAGQTEGNKNHVKSKLSNFDMLPMDERRLQPVYKDDDNNIFNTYNDDHHPSDLGIDFYHTYIQDIKLLHDLGINAFRFSISWTRLFPTGEEEIPNQDGMKFYRNIFKELEKYNMEPIVTLSHFEIPLNLITKYGSWSSRNVIDLFLHYADIVMTEFSKYVKYWIPFNELNMILHIPFIGGGLVFTRKDNVLQKEYQAAHYQLLANSLVIKHGYQINPTFKFGCMIAAGRTYPYSPNPEDVWAANLSDRKALLFSDVQVRGNYPSYFDNLCKQNNLNLDITDKDLKILRENTVDFVSFSYYSSACSAADGDNLKHTATNGFETVKNPYLTNEDGVWQVDPLGLRITLNQLYERYERPVFIVENGLGTTKDRVIDGQIHDTYRIKYLDQHFTEMKKAIEEDGIPLIGYLMWGIIDLVSVSQGKMSKRYGVVYVDLDDSENGTNKRIKKDSFFWFKNYLSLNGLGENNNEKRLSKISH</sequence>
<comment type="similarity">
    <text evidence="1 5">Belongs to the glycosyl hydrolase 1 family.</text>
</comment>
<dbReference type="Pfam" id="PF00232">
    <property type="entry name" value="Glyco_hydro_1"/>
    <property type="match status" value="1"/>
</dbReference>
<dbReference type="InterPro" id="IPR001360">
    <property type="entry name" value="Glyco_hydro_1"/>
</dbReference>
<dbReference type="GO" id="GO:0005829">
    <property type="term" value="C:cytosol"/>
    <property type="evidence" value="ECO:0007669"/>
    <property type="project" value="TreeGrafter"/>
</dbReference>
<dbReference type="PRINTS" id="PR00131">
    <property type="entry name" value="GLHYDRLASE1"/>
</dbReference>
<feature type="active site" description="Nucleophile" evidence="4">
    <location>
        <position position="372"/>
    </location>
</feature>
<evidence type="ECO:0000313" key="6">
    <source>
        <dbReference type="EMBL" id="KRK83184.1"/>
    </source>
</evidence>
<dbReference type="SUPFAM" id="SSF51445">
    <property type="entry name" value="(Trans)glycosidases"/>
    <property type="match status" value="1"/>
</dbReference>
<evidence type="ECO:0000256" key="5">
    <source>
        <dbReference type="RuleBase" id="RU003690"/>
    </source>
</evidence>
<keyword evidence="7" id="KW-1185">Reference proteome</keyword>
<keyword evidence="3" id="KW-0326">Glycosidase</keyword>
<dbReference type="EMBL" id="AZDY01000037">
    <property type="protein sequence ID" value="KRK83184.1"/>
    <property type="molecule type" value="Genomic_DNA"/>
</dbReference>
<evidence type="ECO:0000256" key="1">
    <source>
        <dbReference type="ARBA" id="ARBA00010838"/>
    </source>
</evidence>
<reference evidence="6 7" key="1">
    <citation type="journal article" date="2015" name="Genome Announc.">
        <title>Expanding the biotechnology potential of lactobacilli through comparative genomics of 213 strains and associated genera.</title>
        <authorList>
            <person name="Sun Z."/>
            <person name="Harris H.M."/>
            <person name="McCann A."/>
            <person name="Guo C."/>
            <person name="Argimon S."/>
            <person name="Zhang W."/>
            <person name="Yang X."/>
            <person name="Jeffery I.B."/>
            <person name="Cooney J.C."/>
            <person name="Kagawa T.F."/>
            <person name="Liu W."/>
            <person name="Song Y."/>
            <person name="Salvetti E."/>
            <person name="Wrobel A."/>
            <person name="Rasinkangas P."/>
            <person name="Parkhill J."/>
            <person name="Rea M.C."/>
            <person name="O'Sullivan O."/>
            <person name="Ritari J."/>
            <person name="Douillard F.P."/>
            <person name="Paul Ross R."/>
            <person name="Yang R."/>
            <person name="Briner A.E."/>
            <person name="Felis G.E."/>
            <person name="de Vos W.M."/>
            <person name="Barrangou R."/>
            <person name="Klaenhammer T.R."/>
            <person name="Caufield P.W."/>
            <person name="Cui Y."/>
            <person name="Zhang H."/>
            <person name="O'Toole P.W."/>
        </authorList>
    </citation>
    <scope>NUCLEOTIDE SEQUENCE [LARGE SCALE GENOMIC DNA]</scope>
    <source>
        <strain evidence="6 7">DSM 19674</strain>
    </source>
</reference>
<dbReference type="PANTHER" id="PTHR10353:SF122">
    <property type="entry name" value="6-PHOSPHO-BETA-GLUCOSIDASE ASCB-RELATED"/>
    <property type="match status" value="1"/>
</dbReference>
<dbReference type="STRING" id="1423788.FC78_GL001993"/>
<accession>A0A0R1KJ23</accession>
<proteinExistence type="inferred from homology"/>
<evidence type="ECO:0000256" key="3">
    <source>
        <dbReference type="ARBA" id="ARBA00023295"/>
    </source>
</evidence>
<dbReference type="PANTHER" id="PTHR10353">
    <property type="entry name" value="GLYCOSYL HYDROLASE"/>
    <property type="match status" value="1"/>
</dbReference>
<comment type="caution">
    <text evidence="6">The sequence shown here is derived from an EMBL/GenBank/DDBJ whole genome shotgun (WGS) entry which is preliminary data.</text>
</comment>
<gene>
    <name evidence="6" type="ORF">FC78_GL001993</name>
</gene>
<evidence type="ECO:0000313" key="7">
    <source>
        <dbReference type="Proteomes" id="UP000051515"/>
    </source>
</evidence>
<dbReference type="GO" id="GO:0016052">
    <property type="term" value="P:carbohydrate catabolic process"/>
    <property type="evidence" value="ECO:0007669"/>
    <property type="project" value="TreeGrafter"/>
</dbReference>
<dbReference type="InterPro" id="IPR018120">
    <property type="entry name" value="Glyco_hydro_1_AS"/>
</dbReference>
<name>A0A0R1KJ23_9LACO</name>
<dbReference type="Proteomes" id="UP000051515">
    <property type="component" value="Unassembled WGS sequence"/>
</dbReference>
<evidence type="ECO:0000256" key="4">
    <source>
        <dbReference type="PROSITE-ProRule" id="PRU10055"/>
    </source>
</evidence>